<accession>A0A0E9XU31</accession>
<dbReference type="EMBL" id="GBXM01003374">
    <property type="protein sequence ID" value="JAI05204.1"/>
    <property type="molecule type" value="Transcribed_RNA"/>
</dbReference>
<sequence>MGPCWSLKSCFCLGFLFVSFSKYPLSNYFFKNRLHLRIYRKFAKREII</sequence>
<dbReference type="AlphaFoldDB" id="A0A0E9XU31"/>
<reference evidence="1" key="2">
    <citation type="journal article" date="2015" name="Fish Shellfish Immunol.">
        <title>Early steps in the European eel (Anguilla anguilla)-Vibrio vulnificus interaction in the gills: Role of the RtxA13 toxin.</title>
        <authorList>
            <person name="Callol A."/>
            <person name="Pajuelo D."/>
            <person name="Ebbesson L."/>
            <person name="Teles M."/>
            <person name="MacKenzie S."/>
            <person name="Amaro C."/>
        </authorList>
    </citation>
    <scope>NUCLEOTIDE SEQUENCE</scope>
</reference>
<evidence type="ECO:0000313" key="1">
    <source>
        <dbReference type="EMBL" id="JAI05204.1"/>
    </source>
</evidence>
<reference evidence="1" key="1">
    <citation type="submission" date="2014-11" db="EMBL/GenBank/DDBJ databases">
        <authorList>
            <person name="Amaro Gonzalez C."/>
        </authorList>
    </citation>
    <scope>NUCLEOTIDE SEQUENCE</scope>
</reference>
<protein>
    <submittedName>
        <fullName evidence="1">Uncharacterized protein</fullName>
    </submittedName>
</protein>
<name>A0A0E9XU31_ANGAN</name>
<organism evidence="1">
    <name type="scientific">Anguilla anguilla</name>
    <name type="common">European freshwater eel</name>
    <name type="synonym">Muraena anguilla</name>
    <dbReference type="NCBI Taxonomy" id="7936"/>
    <lineage>
        <taxon>Eukaryota</taxon>
        <taxon>Metazoa</taxon>
        <taxon>Chordata</taxon>
        <taxon>Craniata</taxon>
        <taxon>Vertebrata</taxon>
        <taxon>Euteleostomi</taxon>
        <taxon>Actinopterygii</taxon>
        <taxon>Neopterygii</taxon>
        <taxon>Teleostei</taxon>
        <taxon>Anguilliformes</taxon>
        <taxon>Anguillidae</taxon>
        <taxon>Anguilla</taxon>
    </lineage>
</organism>
<proteinExistence type="predicted"/>